<feature type="transmembrane region" description="Helical" evidence="1">
    <location>
        <begin position="12"/>
        <end position="33"/>
    </location>
</feature>
<accession>A0A829WV97</accession>
<evidence type="ECO:0000256" key="1">
    <source>
        <dbReference type="SAM" id="Phobius"/>
    </source>
</evidence>
<proteinExistence type="predicted"/>
<comment type="caution">
    <text evidence="2">The sequence shown here is derived from an EMBL/GenBank/DDBJ whole genome shotgun (WGS) entry which is preliminary data.</text>
</comment>
<gene>
    <name evidence="2" type="ORF">NBRC3293_1540</name>
</gene>
<keyword evidence="1" id="KW-1133">Transmembrane helix</keyword>
<organism evidence="2 3">
    <name type="scientific">Gluconobacter oxydans NBRC 3293</name>
    <dbReference type="NCBI Taxonomy" id="1315969"/>
    <lineage>
        <taxon>Bacteria</taxon>
        <taxon>Pseudomonadati</taxon>
        <taxon>Pseudomonadota</taxon>
        <taxon>Alphaproteobacteria</taxon>
        <taxon>Acetobacterales</taxon>
        <taxon>Acetobacteraceae</taxon>
        <taxon>Gluconobacter</taxon>
    </lineage>
</organism>
<keyword evidence="1" id="KW-0472">Membrane</keyword>
<name>A0A829WV97_GLUOY</name>
<sequence>MPQFYVALKPFIGFQTSFALLVIPTYLAVFFYARHYGPTGLLPLDQTQ</sequence>
<reference evidence="2 3" key="1">
    <citation type="submission" date="2013-04" db="EMBL/GenBank/DDBJ databases">
        <title>Gluconobacter oxydans NBRC 3293 whole genome sequence.</title>
        <authorList>
            <person name="Matsutani M."/>
            <person name="Yakushi T."/>
            <person name="Matsushita K."/>
        </authorList>
    </citation>
    <scope>NUCLEOTIDE SEQUENCE [LARGE SCALE GENOMIC DNA]</scope>
    <source>
        <strain evidence="2 3">NBRC 3293</strain>
    </source>
</reference>
<dbReference type="EMBL" id="BARJ01000009">
    <property type="protein sequence ID" value="GEM17043.1"/>
    <property type="molecule type" value="Genomic_DNA"/>
</dbReference>
<keyword evidence="1" id="KW-0812">Transmembrane</keyword>
<protein>
    <submittedName>
        <fullName evidence="2">Sugar permease</fullName>
    </submittedName>
</protein>
<dbReference type="RefSeq" id="WP_172492751.1">
    <property type="nucleotide sequence ID" value="NZ_BARJ01000009.1"/>
</dbReference>
<dbReference type="AlphaFoldDB" id="A0A829WV97"/>
<evidence type="ECO:0000313" key="2">
    <source>
        <dbReference type="EMBL" id="GEM17043.1"/>
    </source>
</evidence>
<evidence type="ECO:0000313" key="3">
    <source>
        <dbReference type="Proteomes" id="UP000484858"/>
    </source>
</evidence>
<dbReference type="Proteomes" id="UP000484858">
    <property type="component" value="Unassembled WGS sequence"/>
</dbReference>